<dbReference type="PANTHER" id="PTHR45772">
    <property type="entry name" value="CONSERVED COMPONENT OF ABC TRANSPORTER FOR NATURAL AMINO ACIDS-RELATED"/>
    <property type="match status" value="1"/>
</dbReference>
<dbReference type="Pfam" id="PF12399">
    <property type="entry name" value="BCA_ABC_TP_C"/>
    <property type="match status" value="1"/>
</dbReference>
<dbReference type="SMART" id="SM00382">
    <property type="entry name" value="AAA"/>
    <property type="match status" value="1"/>
</dbReference>
<keyword evidence="2" id="KW-0547">Nucleotide-binding</keyword>
<dbReference type="InterPro" id="IPR003593">
    <property type="entry name" value="AAA+_ATPase"/>
</dbReference>
<accession>A0A411YKF2</accession>
<evidence type="ECO:0000313" key="7">
    <source>
        <dbReference type="Proteomes" id="UP000291469"/>
    </source>
</evidence>
<evidence type="ECO:0000256" key="2">
    <source>
        <dbReference type="ARBA" id="ARBA00022741"/>
    </source>
</evidence>
<feature type="compositionally biased region" description="Low complexity" evidence="4">
    <location>
        <begin position="1"/>
        <end position="17"/>
    </location>
</feature>
<dbReference type="GO" id="GO:0005524">
    <property type="term" value="F:ATP binding"/>
    <property type="evidence" value="ECO:0007669"/>
    <property type="project" value="UniProtKB-KW"/>
</dbReference>
<dbReference type="SUPFAM" id="SSF52540">
    <property type="entry name" value="P-loop containing nucleoside triphosphate hydrolases"/>
    <property type="match status" value="1"/>
</dbReference>
<feature type="region of interest" description="Disordered" evidence="4">
    <location>
        <begin position="1"/>
        <end position="30"/>
    </location>
</feature>
<dbReference type="GO" id="GO:0016887">
    <property type="term" value="F:ATP hydrolysis activity"/>
    <property type="evidence" value="ECO:0007669"/>
    <property type="project" value="InterPro"/>
</dbReference>
<keyword evidence="1" id="KW-0813">Transport</keyword>
<dbReference type="InterPro" id="IPR032823">
    <property type="entry name" value="BCA_ABC_TP_C"/>
</dbReference>
<keyword evidence="3 6" id="KW-0067">ATP-binding</keyword>
<organism evidence="6 7">
    <name type="scientific">Egibacter rhizosphaerae</name>
    <dbReference type="NCBI Taxonomy" id="1670831"/>
    <lineage>
        <taxon>Bacteria</taxon>
        <taxon>Bacillati</taxon>
        <taxon>Actinomycetota</taxon>
        <taxon>Nitriliruptoria</taxon>
        <taxon>Egibacterales</taxon>
        <taxon>Egibacteraceae</taxon>
        <taxon>Egibacter</taxon>
    </lineage>
</organism>
<dbReference type="GO" id="GO:0005886">
    <property type="term" value="C:plasma membrane"/>
    <property type="evidence" value="ECO:0007669"/>
    <property type="project" value="TreeGrafter"/>
</dbReference>
<dbReference type="PANTHER" id="PTHR45772:SF1">
    <property type="entry name" value="ABC TRANSPORTER ATP-BINDING PROTEIN"/>
    <property type="match status" value="1"/>
</dbReference>
<dbReference type="FunFam" id="3.40.50.300:FF:000421">
    <property type="entry name" value="Branched-chain amino acid ABC transporter ATP-binding protein"/>
    <property type="match status" value="1"/>
</dbReference>
<keyword evidence="7" id="KW-1185">Reference proteome</keyword>
<reference evidence="6 7" key="1">
    <citation type="submission" date="2019-01" db="EMBL/GenBank/DDBJ databases">
        <title>Egibacter rhizosphaerae EGI 80759T.</title>
        <authorList>
            <person name="Chen D.-D."/>
            <person name="Tian Y."/>
            <person name="Jiao J.-Y."/>
            <person name="Zhang X.-T."/>
            <person name="Zhang Y.-G."/>
            <person name="Zhang Y."/>
            <person name="Xiao M."/>
            <person name="Shu W.-S."/>
            <person name="Li W.-J."/>
        </authorList>
    </citation>
    <scope>NUCLEOTIDE SEQUENCE [LARGE SCALE GENOMIC DNA]</scope>
    <source>
        <strain evidence="6 7">EGI 80759</strain>
    </source>
</reference>
<name>A0A411YKF2_9ACTN</name>
<dbReference type="InterPro" id="IPR051120">
    <property type="entry name" value="ABC_AA/LPS_Transport"/>
</dbReference>
<gene>
    <name evidence="6" type="ORF">ER308_20250</name>
</gene>
<protein>
    <submittedName>
        <fullName evidence="6">ABC transporter ATP-binding protein</fullName>
    </submittedName>
</protein>
<dbReference type="InterPro" id="IPR027417">
    <property type="entry name" value="P-loop_NTPase"/>
</dbReference>
<dbReference type="EMBL" id="CP036402">
    <property type="protein sequence ID" value="QBI21667.1"/>
    <property type="molecule type" value="Genomic_DNA"/>
</dbReference>
<dbReference type="Proteomes" id="UP000291469">
    <property type="component" value="Chromosome"/>
</dbReference>
<dbReference type="OrthoDB" id="9805514at2"/>
<evidence type="ECO:0000256" key="1">
    <source>
        <dbReference type="ARBA" id="ARBA00022448"/>
    </source>
</evidence>
<dbReference type="KEGG" id="erz:ER308_20250"/>
<sequence length="311" mass="33890">MSQQHAASPAAPLAPAATRDGSGAQADRGAAPDPLLEFEDVVLRFAGVTAIDGVSFEVGPTELFAVIGPNGAGKTSIFNVLSGVYRPQEGSVRFDGEDLLGREPDEIAGLGMARTFQNIELFENLTVIDNLMLGRHRHIRYGWLSGLLYAGRAKREEVEHRAAIEETIDFLEIEQYRKYPVGLLPYGIQKRVELGRALAMEPKLLLLDEPVAGMNVEETEDTARFILDIREELGIPIILVDHDMGLVMDLADRVLCLDFGRPLTVGTPADVQRHPDVIAAYLGGGDHTHDLISAQHDSADETAYPREEGAS</sequence>
<evidence type="ECO:0000256" key="3">
    <source>
        <dbReference type="ARBA" id="ARBA00022840"/>
    </source>
</evidence>
<dbReference type="Gene3D" id="3.40.50.300">
    <property type="entry name" value="P-loop containing nucleotide triphosphate hydrolases"/>
    <property type="match status" value="1"/>
</dbReference>
<feature type="domain" description="ABC transporter" evidence="5">
    <location>
        <begin position="36"/>
        <end position="284"/>
    </location>
</feature>
<evidence type="ECO:0000259" key="5">
    <source>
        <dbReference type="PROSITE" id="PS50893"/>
    </source>
</evidence>
<dbReference type="CDD" id="cd03219">
    <property type="entry name" value="ABC_Mj1267_LivG_branched"/>
    <property type="match status" value="1"/>
</dbReference>
<proteinExistence type="predicted"/>
<dbReference type="InterPro" id="IPR003439">
    <property type="entry name" value="ABC_transporter-like_ATP-bd"/>
</dbReference>
<dbReference type="AlphaFoldDB" id="A0A411YKF2"/>
<dbReference type="PROSITE" id="PS50893">
    <property type="entry name" value="ABC_TRANSPORTER_2"/>
    <property type="match status" value="1"/>
</dbReference>
<evidence type="ECO:0000313" key="6">
    <source>
        <dbReference type="EMBL" id="QBI21667.1"/>
    </source>
</evidence>
<evidence type="ECO:0000256" key="4">
    <source>
        <dbReference type="SAM" id="MobiDB-lite"/>
    </source>
</evidence>
<dbReference type="Pfam" id="PF00005">
    <property type="entry name" value="ABC_tran"/>
    <property type="match status" value="1"/>
</dbReference>